<evidence type="ECO:0000313" key="1">
    <source>
        <dbReference type="EMBL" id="MEK8089320.1"/>
    </source>
</evidence>
<accession>A0ABU9D6Z9</accession>
<dbReference type="Gene3D" id="3.40.720.10">
    <property type="entry name" value="Alkaline Phosphatase, subunit A"/>
    <property type="match status" value="2"/>
</dbReference>
<comment type="caution">
    <text evidence="1">The sequence shown here is derived from an EMBL/GenBank/DDBJ whole genome shotgun (WGS) entry which is preliminary data.</text>
</comment>
<organism evidence="1 2">
    <name type="scientific">Thermithiobacillus plumbiphilus</name>
    <dbReference type="NCBI Taxonomy" id="1729899"/>
    <lineage>
        <taxon>Bacteria</taxon>
        <taxon>Pseudomonadati</taxon>
        <taxon>Pseudomonadota</taxon>
        <taxon>Acidithiobacillia</taxon>
        <taxon>Acidithiobacillales</taxon>
        <taxon>Thermithiobacillaceae</taxon>
        <taxon>Thermithiobacillus</taxon>
    </lineage>
</organism>
<dbReference type="InterPro" id="IPR019405">
    <property type="entry name" value="Lactonase_7-beta_prop"/>
</dbReference>
<name>A0ABU9D6Z9_9PROT</name>
<dbReference type="PANTHER" id="PTHR47197">
    <property type="entry name" value="PROTEIN NIRF"/>
    <property type="match status" value="1"/>
</dbReference>
<dbReference type="EMBL" id="JBBPCO010000004">
    <property type="protein sequence ID" value="MEK8089320.1"/>
    <property type="molecule type" value="Genomic_DNA"/>
</dbReference>
<dbReference type="InterPro" id="IPR011048">
    <property type="entry name" value="Haem_d1_sf"/>
</dbReference>
<dbReference type="RefSeq" id="WP_341370378.1">
    <property type="nucleotide sequence ID" value="NZ_JBBPCO010000004.1"/>
</dbReference>
<dbReference type="SUPFAM" id="SSF51004">
    <property type="entry name" value="C-terminal (heme d1) domain of cytochrome cd1-nitrite reductase"/>
    <property type="match status" value="1"/>
</dbReference>
<gene>
    <name evidence="1" type="ORF">WOB96_06020</name>
</gene>
<keyword evidence="2" id="KW-1185">Reference proteome</keyword>
<dbReference type="PANTHER" id="PTHR47197:SF3">
    <property type="entry name" value="DIHYDRO-HEME D1 DEHYDROGENASE"/>
    <property type="match status" value="1"/>
</dbReference>
<dbReference type="InterPro" id="IPR051200">
    <property type="entry name" value="Host-pathogen_enzymatic-act"/>
</dbReference>
<reference evidence="1 2" key="1">
    <citation type="submission" date="2024-04" db="EMBL/GenBank/DDBJ databases">
        <authorList>
            <person name="Abashina T."/>
            <person name="Shaikin A."/>
        </authorList>
    </citation>
    <scope>NUCLEOTIDE SEQUENCE [LARGE SCALE GENOMIC DNA]</scope>
    <source>
        <strain evidence="1 2">AAFK</strain>
    </source>
</reference>
<dbReference type="Pfam" id="PF10282">
    <property type="entry name" value="Lactonase"/>
    <property type="match status" value="1"/>
</dbReference>
<dbReference type="SUPFAM" id="SSF53649">
    <property type="entry name" value="Alkaline phosphatase-like"/>
    <property type="match status" value="1"/>
</dbReference>
<proteinExistence type="predicted"/>
<protein>
    <submittedName>
        <fullName evidence="1">Beta-propeller fold lactonase family protein</fullName>
    </submittedName>
</protein>
<dbReference type="InterPro" id="IPR015943">
    <property type="entry name" value="WD40/YVTN_repeat-like_dom_sf"/>
</dbReference>
<dbReference type="InterPro" id="IPR017850">
    <property type="entry name" value="Alkaline_phosphatase_core_sf"/>
</dbReference>
<dbReference type="Gene3D" id="2.130.10.10">
    <property type="entry name" value="YVTN repeat-like/Quinoprotein amine dehydrogenase"/>
    <property type="match status" value="2"/>
</dbReference>
<sequence>MSDSGGLAVSDPKVVPAVALKSSLATGRSDPVALRQPETAEKSGAPLTAGELLPTGFSITPKAGEGARFQPLNPDLPSRPDYLAGQAVATNLSPDGKTLLILTSGYNRMNGSDGKRLPEESNEYVFVYDVSKGQPVKRQVIQVPNTFNGLVWHPSGLEFYVSGGVDDKVHVYQQSGGKWAEAGAIALGHTAGLGLAVKPMAAGLAVNKSGTALLVANFENDSVSVIDLKKRVKTAEVPLRPGKIDPAQSGQPGGEFPFWITIKGDDKAYVSSQRDRQVVVLDLTRAQPEVVSRIPVGGQPNKMLLNKAQDRLFVANGNSDTVSVIDTRSDKVLSEIRTTAPAALFANPENFNGSNPNSLSLSPDERTLFVTNGGTNSVAVIQLEDDGKGGQVIGLIPTGWYPNSVSLSQDGKMLYVVNGKSNAGPNPGACRDTTSIAPGAKDPCAANNQYVWQLTKAGFLSMPVPSASVLSQLSRQVAYNNNFPGTQRAHQDEAQMKFLRERIKHVIYVIKENRTYDQVLGDLDRGNGDPSLAVLPEPITPNHHALARRFVTLDNFLDSGNASNDGWNWTTAARTTDFTEKTIAVNYGGRGLSYDWEGTNRNINVGLPTQEERKAANPATPDDPDLLPGAIDVAAPESSEGEAGAGYLWDAALRAGLSVRNYGVFLDLARYSAKPGDPGYIAPSHTPYQDRIVQAYPTKPALQPITDLYFRGYDQSTADFWRFKEWEREFEGFVQDGKMPALQMVRLPHDHFGNFATAQDGVNTVETQMADNDYALGLLVDKVSKSRYKDDTLIFVIEDDAQDGPDHVDAHRSIAYVIGPYVKQDAVVSTRYTTVNMLRTIEDVLGLEPMGLNDGLSKPMTEVFGNAARPWNYTALVPEVLRTTQLPLPAKTADNCLSPARPGLAYDRPRRDAAYWETVMHGQDFREEDHLDTGQFNRALWTGLMGDGKPYPTVRDGRDLSKNREALLGASDGIG</sequence>
<dbReference type="Proteomes" id="UP001446205">
    <property type="component" value="Unassembled WGS sequence"/>
</dbReference>
<evidence type="ECO:0000313" key="2">
    <source>
        <dbReference type="Proteomes" id="UP001446205"/>
    </source>
</evidence>